<dbReference type="PANTHER" id="PTHR43284:SF1">
    <property type="entry name" value="ASPARAGINE SYNTHETASE"/>
    <property type="match status" value="1"/>
</dbReference>
<dbReference type="Pfam" id="PF00733">
    <property type="entry name" value="Asn_synthase"/>
    <property type="match status" value="1"/>
</dbReference>
<dbReference type="AlphaFoldDB" id="A3UAX7"/>
<evidence type="ECO:0000256" key="6">
    <source>
        <dbReference type="ARBA" id="ARBA00022962"/>
    </source>
</evidence>
<dbReference type="InterPro" id="IPR029055">
    <property type="entry name" value="Ntn_hydrolases_N"/>
</dbReference>
<dbReference type="InterPro" id="IPR006426">
    <property type="entry name" value="Asn_synth_AEB"/>
</dbReference>
<dbReference type="PROSITE" id="PS51278">
    <property type="entry name" value="GATASE_TYPE_2"/>
    <property type="match status" value="1"/>
</dbReference>
<evidence type="ECO:0000256" key="7">
    <source>
        <dbReference type="ARBA" id="ARBA00048741"/>
    </source>
</evidence>
<proteinExistence type="inferred from homology"/>
<dbReference type="STRING" id="216432.CA2559_13023"/>
<feature type="site" description="Important for beta-aspartyl-AMP intermediate formation" evidence="9">
    <location>
        <position position="348"/>
    </location>
</feature>
<dbReference type="GO" id="GO:0005829">
    <property type="term" value="C:cytosol"/>
    <property type="evidence" value="ECO:0007669"/>
    <property type="project" value="TreeGrafter"/>
</dbReference>
<dbReference type="Pfam" id="PF13537">
    <property type="entry name" value="GATase_7"/>
    <property type="match status" value="1"/>
</dbReference>
<dbReference type="GO" id="GO:0006529">
    <property type="term" value="P:asparagine biosynthetic process"/>
    <property type="evidence" value="ECO:0007669"/>
    <property type="project" value="InterPro"/>
</dbReference>
<evidence type="ECO:0000256" key="2">
    <source>
        <dbReference type="ARBA" id="ARBA00005752"/>
    </source>
</evidence>
<keyword evidence="4 8" id="KW-0547">Nucleotide-binding</keyword>
<dbReference type="HOGENOM" id="CLU_014658_3_1_10"/>
<keyword evidence="12" id="KW-1185">Reference proteome</keyword>
<feature type="binding site" evidence="8">
    <location>
        <position position="273"/>
    </location>
    <ligand>
        <name>ATP</name>
        <dbReference type="ChEBI" id="CHEBI:30616"/>
    </ligand>
</feature>
<dbReference type="CDD" id="cd01991">
    <property type="entry name" value="Asn_synthase_B_C"/>
    <property type="match status" value="1"/>
</dbReference>
<evidence type="ECO:0000313" key="11">
    <source>
        <dbReference type="EMBL" id="EAP86963.1"/>
    </source>
</evidence>
<feature type="binding site" evidence="8">
    <location>
        <begin position="346"/>
        <end position="347"/>
    </location>
    <ligand>
        <name>ATP</name>
        <dbReference type="ChEBI" id="CHEBI:30616"/>
    </ligand>
</feature>
<dbReference type="InterPro" id="IPR001962">
    <property type="entry name" value="Asn_synthase"/>
</dbReference>
<evidence type="ECO:0000256" key="1">
    <source>
        <dbReference type="ARBA" id="ARBA00005187"/>
    </source>
</evidence>
<dbReference type="InterPro" id="IPR017932">
    <property type="entry name" value="GATase_2_dom"/>
</dbReference>
<dbReference type="InterPro" id="IPR051786">
    <property type="entry name" value="ASN_synthetase/amidase"/>
</dbReference>
<feature type="binding site" evidence="8">
    <location>
        <position position="86"/>
    </location>
    <ligand>
        <name>L-glutamine</name>
        <dbReference type="ChEBI" id="CHEBI:58359"/>
    </ligand>
</feature>
<comment type="pathway">
    <text evidence="1">Amino-acid biosynthesis; L-asparagine biosynthesis; L-asparagine from L-aspartate (L-Gln route): step 1/1.</text>
</comment>
<organism evidence="11 12">
    <name type="scientific">Croceibacter atlanticus (strain ATCC BAA-628 / JCM 21780 / CIP 108009 / IAM 15332 / KCTC 12090 / HTCC2559)</name>
    <dbReference type="NCBI Taxonomy" id="216432"/>
    <lineage>
        <taxon>Bacteria</taxon>
        <taxon>Pseudomonadati</taxon>
        <taxon>Bacteroidota</taxon>
        <taxon>Flavobacteriia</taxon>
        <taxon>Flavobacteriales</taxon>
        <taxon>Flavobacteriaceae</taxon>
        <taxon>Croceibacter</taxon>
    </lineage>
</organism>
<dbReference type="KEGG" id="cat:CA2559_13023"/>
<dbReference type="SUPFAM" id="SSF52402">
    <property type="entry name" value="Adenine nucleotide alpha hydrolases-like"/>
    <property type="match status" value="1"/>
</dbReference>
<dbReference type="GeneID" id="89454316"/>
<evidence type="ECO:0000256" key="9">
    <source>
        <dbReference type="PIRSR" id="PIRSR001589-3"/>
    </source>
</evidence>
<protein>
    <recommendedName>
        <fullName evidence="3">asparagine synthase (glutamine-hydrolyzing)</fullName>
        <ecNumber evidence="3">6.3.5.4</ecNumber>
    </recommendedName>
</protein>
<dbReference type="EMBL" id="CP002046">
    <property type="protein sequence ID" value="EAP86963.1"/>
    <property type="molecule type" value="Genomic_DNA"/>
</dbReference>
<sequence>MNFKNSEIQAKLKSIEFRGPDNYEMKTFNKVKLAHLRLSILDLDSRSNQPFSYKNLSISYNGEIYNFNDLKKELANIGYTFYTESDTEVLLIGYYEWGERVLDKLNGMFAFVIYDSIKDTIFCARDRLGVKPFYYKYLDNKFEICSQIQPLLDSNNKLSEIAISVYLDCGYVPSPFSIFENIFKLEPGSKMIIDLTKKAILIDKYWDIKKTETLKISYNDAKNKLHELLVDATRIRMQSDVPLGTFLSGGIDSALVTSIAASISERKVSSYTIGFNEKRFDESSTSTAFAKALKTKHKVKHLVTNDLLDLIPKLIEVYDEPFADSSALPSLLLCKNTKEDVTVALSGDGGDESFMGYRNFDYLSNKIQVNKLPKWCRAAMARLPLDYIFRYNKARLKSLFKSSTDGFTENIFISFKTLQKKDLKTKWFSHYENYKLKSNNPYQKMADLNIKLWLENDSNVKVDRASMAYSMEVRSPFLDYRVIEFARSLPVGYRYYKGNKKKILKDILSEYLPKHLFDLPKKGFGIPLFNWLQGDLKENVLKELNDEFLLRVPNLNVKLFKHQLNQFYQNKIDHSSNIWKLYILALWFKRYYKQEDL</sequence>
<dbReference type="Gene3D" id="3.40.50.620">
    <property type="entry name" value="HUPs"/>
    <property type="match status" value="2"/>
</dbReference>
<keyword evidence="6" id="KW-0315">Glutamine amidotransferase</keyword>
<evidence type="ECO:0000259" key="10">
    <source>
        <dbReference type="PROSITE" id="PS51278"/>
    </source>
</evidence>
<dbReference type="eggNOG" id="COG0367">
    <property type="taxonomic scope" value="Bacteria"/>
</dbReference>
<evidence type="ECO:0000256" key="4">
    <source>
        <dbReference type="ARBA" id="ARBA00022741"/>
    </source>
</evidence>
<dbReference type="Proteomes" id="UP000002297">
    <property type="component" value="Chromosome"/>
</dbReference>
<evidence type="ECO:0000256" key="8">
    <source>
        <dbReference type="PIRSR" id="PIRSR001589-2"/>
    </source>
</evidence>
<dbReference type="SUPFAM" id="SSF56235">
    <property type="entry name" value="N-terminal nucleophile aminohydrolases (Ntn hydrolases)"/>
    <property type="match status" value="1"/>
</dbReference>
<keyword evidence="5 8" id="KW-0067">ATP-binding</keyword>
<name>A3UAX7_CROAH</name>
<dbReference type="InterPro" id="IPR033738">
    <property type="entry name" value="AsnB_N"/>
</dbReference>
<dbReference type="InterPro" id="IPR014729">
    <property type="entry name" value="Rossmann-like_a/b/a_fold"/>
</dbReference>
<dbReference type="GO" id="GO:0005524">
    <property type="term" value="F:ATP binding"/>
    <property type="evidence" value="ECO:0007669"/>
    <property type="project" value="UniProtKB-KW"/>
</dbReference>
<comment type="catalytic activity">
    <reaction evidence="7">
        <text>L-aspartate + L-glutamine + ATP + H2O = L-asparagine + L-glutamate + AMP + diphosphate + H(+)</text>
        <dbReference type="Rhea" id="RHEA:12228"/>
        <dbReference type="ChEBI" id="CHEBI:15377"/>
        <dbReference type="ChEBI" id="CHEBI:15378"/>
        <dbReference type="ChEBI" id="CHEBI:29985"/>
        <dbReference type="ChEBI" id="CHEBI:29991"/>
        <dbReference type="ChEBI" id="CHEBI:30616"/>
        <dbReference type="ChEBI" id="CHEBI:33019"/>
        <dbReference type="ChEBI" id="CHEBI:58048"/>
        <dbReference type="ChEBI" id="CHEBI:58359"/>
        <dbReference type="ChEBI" id="CHEBI:456215"/>
        <dbReference type="EC" id="6.3.5.4"/>
    </reaction>
</comment>
<dbReference type="CDD" id="cd00712">
    <property type="entry name" value="AsnB"/>
    <property type="match status" value="1"/>
</dbReference>
<dbReference type="PANTHER" id="PTHR43284">
    <property type="entry name" value="ASPARAGINE SYNTHETASE (GLUTAMINE-HYDROLYZING)"/>
    <property type="match status" value="1"/>
</dbReference>
<gene>
    <name evidence="11" type="ordered locus">CA2559_13023</name>
</gene>
<evidence type="ECO:0000313" key="12">
    <source>
        <dbReference type="Proteomes" id="UP000002297"/>
    </source>
</evidence>
<feature type="domain" description="Glutamine amidotransferase type-2" evidence="10">
    <location>
        <begin position="1"/>
        <end position="196"/>
    </location>
</feature>
<dbReference type="RefSeq" id="WP_013188344.1">
    <property type="nucleotide sequence ID" value="NC_014230.1"/>
</dbReference>
<reference evidence="11 12" key="1">
    <citation type="journal article" date="2010" name="J. Bacteriol.">
        <title>The complete genome sequence of Croceibacter atlanticus HTCC2559T.</title>
        <authorList>
            <person name="Oh H.M."/>
            <person name="Kang I."/>
            <person name="Ferriera S."/>
            <person name="Giovannoni S.J."/>
            <person name="Cho J.C."/>
        </authorList>
    </citation>
    <scope>NUCLEOTIDE SEQUENCE [LARGE SCALE GENOMIC DNA]</scope>
    <source>
        <strain evidence="12">ATCC BAA-628 / HTCC2559 / KCTC 12090</strain>
    </source>
</reference>
<evidence type="ECO:0000256" key="5">
    <source>
        <dbReference type="ARBA" id="ARBA00022840"/>
    </source>
</evidence>
<dbReference type="PIRSF" id="PIRSF001589">
    <property type="entry name" value="Asn_synthetase_glu-h"/>
    <property type="match status" value="1"/>
</dbReference>
<comment type="similarity">
    <text evidence="2">Belongs to the asparagine synthetase family.</text>
</comment>
<dbReference type="Gene3D" id="3.60.20.10">
    <property type="entry name" value="Glutamine Phosphoribosylpyrophosphate, subunit 1, domain 1"/>
    <property type="match status" value="1"/>
</dbReference>
<evidence type="ECO:0000256" key="3">
    <source>
        <dbReference type="ARBA" id="ARBA00012737"/>
    </source>
</evidence>
<accession>A3UAX7</accession>
<dbReference type="EC" id="6.3.5.4" evidence="3"/>
<dbReference type="GO" id="GO:0004066">
    <property type="term" value="F:asparagine synthase (glutamine-hydrolyzing) activity"/>
    <property type="evidence" value="ECO:0007669"/>
    <property type="project" value="UniProtKB-EC"/>
</dbReference>
<dbReference type="NCBIfam" id="TIGR01536">
    <property type="entry name" value="asn_synth_AEB"/>
    <property type="match status" value="1"/>
</dbReference>